<keyword evidence="4" id="KW-1185">Reference proteome</keyword>
<keyword evidence="2" id="KW-0732">Signal</keyword>
<name>A0A5B9QEJ4_9BACT</name>
<gene>
    <name evidence="3" type="ORF">Pr1d_33240</name>
</gene>
<evidence type="ECO:0008006" key="5">
    <source>
        <dbReference type="Google" id="ProtNLM"/>
    </source>
</evidence>
<organism evidence="3 4">
    <name type="scientific">Bythopirellula goksoeyrii</name>
    <dbReference type="NCBI Taxonomy" id="1400387"/>
    <lineage>
        <taxon>Bacteria</taxon>
        <taxon>Pseudomonadati</taxon>
        <taxon>Planctomycetota</taxon>
        <taxon>Planctomycetia</taxon>
        <taxon>Pirellulales</taxon>
        <taxon>Lacipirellulaceae</taxon>
        <taxon>Bythopirellula</taxon>
    </lineage>
</organism>
<dbReference type="Proteomes" id="UP000323917">
    <property type="component" value="Chromosome"/>
</dbReference>
<feature type="signal peptide" evidence="2">
    <location>
        <begin position="1"/>
        <end position="19"/>
    </location>
</feature>
<feature type="compositionally biased region" description="Polar residues" evidence="1">
    <location>
        <begin position="125"/>
        <end position="143"/>
    </location>
</feature>
<feature type="region of interest" description="Disordered" evidence="1">
    <location>
        <begin position="124"/>
        <end position="143"/>
    </location>
</feature>
<feature type="region of interest" description="Disordered" evidence="1">
    <location>
        <begin position="89"/>
        <end position="109"/>
    </location>
</feature>
<evidence type="ECO:0000313" key="3">
    <source>
        <dbReference type="EMBL" id="QEG36015.1"/>
    </source>
</evidence>
<protein>
    <recommendedName>
        <fullName evidence="5">PEP-CTERM protein-sorting domain-containing protein</fullName>
    </recommendedName>
</protein>
<dbReference type="RefSeq" id="WP_148074439.1">
    <property type="nucleotide sequence ID" value="NZ_CP042913.1"/>
</dbReference>
<dbReference type="EMBL" id="CP042913">
    <property type="protein sequence ID" value="QEG36015.1"/>
    <property type="molecule type" value="Genomic_DNA"/>
</dbReference>
<evidence type="ECO:0000256" key="1">
    <source>
        <dbReference type="SAM" id="MobiDB-lite"/>
    </source>
</evidence>
<reference evidence="3 4" key="1">
    <citation type="submission" date="2019-08" db="EMBL/GenBank/DDBJ databases">
        <title>Deep-cultivation of Planctomycetes and their phenomic and genomic characterization uncovers novel biology.</title>
        <authorList>
            <person name="Wiegand S."/>
            <person name="Jogler M."/>
            <person name="Boedeker C."/>
            <person name="Pinto D."/>
            <person name="Vollmers J."/>
            <person name="Rivas-Marin E."/>
            <person name="Kohn T."/>
            <person name="Peeters S.H."/>
            <person name="Heuer A."/>
            <person name="Rast P."/>
            <person name="Oberbeckmann S."/>
            <person name="Bunk B."/>
            <person name="Jeske O."/>
            <person name="Meyerdierks A."/>
            <person name="Storesund J.E."/>
            <person name="Kallscheuer N."/>
            <person name="Luecker S."/>
            <person name="Lage O.M."/>
            <person name="Pohl T."/>
            <person name="Merkel B.J."/>
            <person name="Hornburger P."/>
            <person name="Mueller R.-W."/>
            <person name="Bruemmer F."/>
            <person name="Labrenz M."/>
            <person name="Spormann A.M."/>
            <person name="Op den Camp H."/>
            <person name="Overmann J."/>
            <person name="Amann R."/>
            <person name="Jetten M.S.M."/>
            <person name="Mascher T."/>
            <person name="Medema M.H."/>
            <person name="Devos D.P."/>
            <person name="Kaster A.-K."/>
            <person name="Ovreas L."/>
            <person name="Rohde M."/>
            <person name="Galperin M.Y."/>
            <person name="Jogler C."/>
        </authorList>
    </citation>
    <scope>NUCLEOTIDE SEQUENCE [LARGE SCALE GENOMIC DNA]</scope>
    <source>
        <strain evidence="3 4">Pr1d</strain>
    </source>
</reference>
<accession>A0A5B9QEJ4</accession>
<feature type="chain" id="PRO_5022663958" description="PEP-CTERM protein-sorting domain-containing protein" evidence="2">
    <location>
        <begin position="20"/>
        <end position="265"/>
    </location>
</feature>
<sequence precursor="true">MRILLASLLVCSAAQVASASIQLDFGKFAASELPAGPLNTPQGERGYGFGAPITINGVGLDLYAWNTTNATTGPPLTSQVLSTSVDTANFTRGGTPTQGGSNNAGPYAYLDGRSSGRLGGLGASQELTGSFQADPSSDDNVSGVGSITNGREVVGMIFASSATIDVLSFRDLDHYADRFTSTNLIDVTFDSGNTWETISPSSVDGTYDFGGRLVSQGDIFGLAFNNTQFYLTSAAINVVPEPLAVFTWFGLASIGGIMIKRFKQG</sequence>
<dbReference type="KEGG" id="bgok:Pr1d_33240"/>
<evidence type="ECO:0000256" key="2">
    <source>
        <dbReference type="SAM" id="SignalP"/>
    </source>
</evidence>
<dbReference type="AlphaFoldDB" id="A0A5B9QEJ4"/>
<feature type="compositionally biased region" description="Polar residues" evidence="1">
    <location>
        <begin position="89"/>
        <end position="104"/>
    </location>
</feature>
<evidence type="ECO:0000313" key="4">
    <source>
        <dbReference type="Proteomes" id="UP000323917"/>
    </source>
</evidence>
<proteinExistence type="predicted"/>